<accession>Q6C5V0</accession>
<reference evidence="2 3" key="1">
    <citation type="journal article" date="2004" name="Nature">
        <title>Genome evolution in yeasts.</title>
        <authorList>
            <consortium name="Genolevures"/>
            <person name="Dujon B."/>
            <person name="Sherman D."/>
            <person name="Fischer G."/>
            <person name="Durrens P."/>
            <person name="Casaregola S."/>
            <person name="Lafontaine I."/>
            <person name="de Montigny J."/>
            <person name="Marck C."/>
            <person name="Neuveglise C."/>
            <person name="Talla E."/>
            <person name="Goffard N."/>
            <person name="Frangeul L."/>
            <person name="Aigle M."/>
            <person name="Anthouard V."/>
            <person name="Babour A."/>
            <person name="Barbe V."/>
            <person name="Barnay S."/>
            <person name="Blanchin S."/>
            <person name="Beckerich J.M."/>
            <person name="Beyne E."/>
            <person name="Bleykasten C."/>
            <person name="Boisrame A."/>
            <person name="Boyer J."/>
            <person name="Cattolico L."/>
            <person name="Confanioleri F."/>
            <person name="de Daruvar A."/>
            <person name="Despons L."/>
            <person name="Fabre E."/>
            <person name="Fairhead C."/>
            <person name="Ferry-Dumazet H."/>
            <person name="Groppi A."/>
            <person name="Hantraye F."/>
            <person name="Hennequin C."/>
            <person name="Jauniaux N."/>
            <person name="Joyet P."/>
            <person name="Kachouri R."/>
            <person name="Kerrest A."/>
            <person name="Koszul R."/>
            <person name="Lemaire M."/>
            <person name="Lesur I."/>
            <person name="Ma L."/>
            <person name="Muller H."/>
            <person name="Nicaud J.M."/>
            <person name="Nikolski M."/>
            <person name="Oztas S."/>
            <person name="Ozier-Kalogeropoulos O."/>
            <person name="Pellenz S."/>
            <person name="Potier S."/>
            <person name="Richard G.F."/>
            <person name="Straub M.L."/>
            <person name="Suleau A."/>
            <person name="Swennene D."/>
            <person name="Tekaia F."/>
            <person name="Wesolowski-Louvel M."/>
            <person name="Westhof E."/>
            <person name="Wirth B."/>
            <person name="Zeniou-Meyer M."/>
            <person name="Zivanovic I."/>
            <person name="Bolotin-Fukuhara M."/>
            <person name="Thierry A."/>
            <person name="Bouchier C."/>
            <person name="Caudron B."/>
            <person name="Scarpelli C."/>
            <person name="Gaillardin C."/>
            <person name="Weissenbach J."/>
            <person name="Wincker P."/>
            <person name="Souciet J.L."/>
        </authorList>
    </citation>
    <scope>NUCLEOTIDE SEQUENCE [LARGE SCALE GENOMIC DNA]</scope>
    <source>
        <strain evidence="3">CLIB 122 / E 150</strain>
    </source>
</reference>
<proteinExistence type="predicted"/>
<feature type="compositionally biased region" description="Polar residues" evidence="1">
    <location>
        <begin position="284"/>
        <end position="318"/>
    </location>
</feature>
<gene>
    <name evidence="2" type="ORF">YALI0_E14993g</name>
</gene>
<dbReference type="VEuPathDB" id="FungiDB:YALI0_E14993g"/>
<dbReference type="HOGENOM" id="CLU_767699_0_0_1"/>
<sequence>MPASPKTSQRKQVGSGPASPLSPSASPRPSPLLTSPGSFLKRAVSAGWKRRQDPLEHPLPPGSVSSSDIDTSPTSPRSPNAVGRRSSRGGLSSSRLSSPATSPLSSPYSTSFARSASSSSFLPNASEPDFEMVTQTSHQHRPSPRVPSRSSPGFTGSPKMHQSESSTSILSFPPEVMTVKPIGPTNPTHVRQEQPPIASDASSPSVPVMAPKRRESLRRRSSLNKGLGIDSLPATSPLTPRRQPSLAGSSRYATPEPEEPPLSRTDSNSSITEEIMTVSPVSPVLQTPPLSITPKRQPSVDGSLNRANSVAASLSSREGSLEPSSPVVPPRGGGIRRHSSLKDFGEYGRRGRRGRSGRTTE</sequence>
<organism evidence="2 3">
    <name type="scientific">Yarrowia lipolytica (strain CLIB 122 / E 150)</name>
    <name type="common">Yeast</name>
    <name type="synonym">Candida lipolytica</name>
    <dbReference type="NCBI Taxonomy" id="284591"/>
    <lineage>
        <taxon>Eukaryota</taxon>
        <taxon>Fungi</taxon>
        <taxon>Dikarya</taxon>
        <taxon>Ascomycota</taxon>
        <taxon>Saccharomycotina</taxon>
        <taxon>Dipodascomycetes</taxon>
        <taxon>Dipodascales</taxon>
        <taxon>Dipodascales incertae sedis</taxon>
        <taxon>Yarrowia</taxon>
    </lineage>
</organism>
<evidence type="ECO:0000256" key="1">
    <source>
        <dbReference type="SAM" id="MobiDB-lite"/>
    </source>
</evidence>
<evidence type="ECO:0000313" key="2">
    <source>
        <dbReference type="EMBL" id="CAG79555.1"/>
    </source>
</evidence>
<dbReference type="AlphaFoldDB" id="Q6C5V0"/>
<keyword evidence="3" id="KW-1185">Reference proteome</keyword>
<dbReference type="Proteomes" id="UP000001300">
    <property type="component" value="Chromosome E"/>
</dbReference>
<protein>
    <submittedName>
        <fullName evidence="2">YALI0E14993p</fullName>
    </submittedName>
</protein>
<feature type="compositionally biased region" description="Basic residues" evidence="1">
    <location>
        <begin position="350"/>
        <end position="361"/>
    </location>
</feature>
<feature type="region of interest" description="Disordered" evidence="1">
    <location>
        <begin position="1"/>
        <end position="361"/>
    </location>
</feature>
<dbReference type="InParanoid" id="Q6C5V0"/>
<feature type="compositionally biased region" description="Basic and acidic residues" evidence="1">
    <location>
        <begin position="340"/>
        <end position="349"/>
    </location>
</feature>
<evidence type="ECO:0000313" key="3">
    <source>
        <dbReference type="Proteomes" id="UP000001300"/>
    </source>
</evidence>
<name>Q6C5V0_YARLI</name>
<feature type="compositionally biased region" description="Low complexity" evidence="1">
    <location>
        <begin position="88"/>
        <end position="127"/>
    </location>
</feature>
<feature type="compositionally biased region" description="Polar residues" evidence="1">
    <location>
        <begin position="1"/>
        <end position="12"/>
    </location>
</feature>
<feature type="compositionally biased region" description="Low complexity" evidence="1">
    <location>
        <begin position="14"/>
        <end position="38"/>
    </location>
</feature>
<feature type="compositionally biased region" description="Low complexity" evidence="1">
    <location>
        <begin position="62"/>
        <end position="79"/>
    </location>
</feature>
<dbReference type="EMBL" id="CR382131">
    <property type="protein sequence ID" value="CAG79555.1"/>
    <property type="molecule type" value="Genomic_DNA"/>
</dbReference>